<dbReference type="SUPFAM" id="SSF48726">
    <property type="entry name" value="Immunoglobulin"/>
    <property type="match status" value="9"/>
</dbReference>
<keyword evidence="9" id="KW-0732">Signal</keyword>
<dbReference type="InterPro" id="IPR036179">
    <property type="entry name" value="Ig-like_dom_sf"/>
</dbReference>
<evidence type="ECO:0000259" key="11">
    <source>
        <dbReference type="PROSITE" id="PS50853"/>
    </source>
</evidence>
<keyword evidence="4" id="KW-1015">Disulfide bond</keyword>
<dbReference type="Pfam" id="PF08205">
    <property type="entry name" value="C2-set_2"/>
    <property type="match status" value="2"/>
</dbReference>
<feature type="region of interest" description="Disordered" evidence="7">
    <location>
        <begin position="1158"/>
        <end position="1189"/>
    </location>
</feature>
<protein>
    <submittedName>
        <fullName evidence="13">Nephrin-like isoform X1</fullName>
    </submittedName>
</protein>
<comment type="subcellular location">
    <subcellularLocation>
        <location evidence="1">Membrane</location>
        <topology evidence="1">Single-pass type I membrane protein</topology>
    </subcellularLocation>
</comment>
<feature type="chain" id="PRO_5047315492" evidence="9">
    <location>
        <begin position="22"/>
        <end position="1303"/>
    </location>
</feature>
<keyword evidence="5" id="KW-0325">Glycoprotein</keyword>
<feature type="domain" description="Ig-like" evidence="10">
    <location>
        <begin position="238"/>
        <end position="327"/>
    </location>
</feature>
<dbReference type="RefSeq" id="XP_022251357.1">
    <property type="nucleotide sequence ID" value="XM_022395649.1"/>
</dbReference>
<feature type="compositionally biased region" description="Polar residues" evidence="7">
    <location>
        <begin position="1110"/>
        <end position="1124"/>
    </location>
</feature>
<proteinExistence type="predicted"/>
<dbReference type="SMART" id="SM00409">
    <property type="entry name" value="IG"/>
    <property type="match status" value="9"/>
</dbReference>
<dbReference type="SMART" id="SM00408">
    <property type="entry name" value="IGc2"/>
    <property type="match status" value="9"/>
</dbReference>
<evidence type="ECO:0000259" key="10">
    <source>
        <dbReference type="PROSITE" id="PS50835"/>
    </source>
</evidence>
<feature type="domain" description="Ig-like" evidence="10">
    <location>
        <begin position="529"/>
        <end position="623"/>
    </location>
</feature>
<evidence type="ECO:0000256" key="9">
    <source>
        <dbReference type="SAM" id="SignalP"/>
    </source>
</evidence>
<dbReference type="PROSITE" id="PS50835">
    <property type="entry name" value="IG_LIKE"/>
    <property type="match status" value="9"/>
</dbReference>
<dbReference type="CDD" id="cd00096">
    <property type="entry name" value="Ig"/>
    <property type="match status" value="1"/>
</dbReference>
<dbReference type="InterPro" id="IPR003961">
    <property type="entry name" value="FN3_dom"/>
</dbReference>
<dbReference type="InterPro" id="IPR013098">
    <property type="entry name" value="Ig_I-set"/>
</dbReference>
<organism evidence="12 13">
    <name type="scientific">Limulus polyphemus</name>
    <name type="common">Atlantic horseshoe crab</name>
    <dbReference type="NCBI Taxonomy" id="6850"/>
    <lineage>
        <taxon>Eukaryota</taxon>
        <taxon>Metazoa</taxon>
        <taxon>Ecdysozoa</taxon>
        <taxon>Arthropoda</taxon>
        <taxon>Chelicerata</taxon>
        <taxon>Merostomata</taxon>
        <taxon>Xiphosura</taxon>
        <taxon>Limulidae</taxon>
        <taxon>Limulus</taxon>
    </lineage>
</organism>
<evidence type="ECO:0000256" key="6">
    <source>
        <dbReference type="ARBA" id="ARBA00023319"/>
    </source>
</evidence>
<keyword evidence="12" id="KW-1185">Reference proteome</keyword>
<feature type="signal peptide" evidence="9">
    <location>
        <begin position="1"/>
        <end position="21"/>
    </location>
</feature>
<dbReference type="SMART" id="SM00407">
    <property type="entry name" value="IGc1"/>
    <property type="match status" value="1"/>
</dbReference>
<feature type="domain" description="Ig-like" evidence="10">
    <location>
        <begin position="731"/>
        <end position="808"/>
    </location>
</feature>
<accession>A0ABM1T651</accession>
<reference evidence="13" key="1">
    <citation type="submission" date="2025-08" db="UniProtKB">
        <authorList>
            <consortium name="RefSeq"/>
        </authorList>
    </citation>
    <scope>IDENTIFICATION</scope>
    <source>
        <tissue evidence="13">Muscle</tissue>
    </source>
</reference>
<sequence>MTFKSRLVLVFSLLFSIVIFGQKLQQHFRVEPHNQEVIEGQEAELRCEVEQQAGAVQWSKDGFVLGFDRAIPGYVRYSMIGNPNQGVHNLLIKNARLEDDGEYQCQVGPTPDNHAIRANARLNVLVPPTSVVISDYENGSVVEIHQLQSLSLTCTVIGGKPAAHIKWFRKNVELRPDNVETKTKEEKKQKFNTVSTITLTPNPDDNGAIYTCQAVHHALVKPLRSSVILSVLFPPGPPAIDGFQAGQAVRSGDTITLSCVSRGGNPLAQLVWFKNNQQVDFSYTTSGRKSTNKHTFVVDTSDNNAIYRCEASNIISPQPMNAVVKLSVLFASSEVKVSGPKEAKPGEAVTLSCATSRSNPAAEINWLVDGQHLKGTNTISADPNGGWTTKSNVTVIIELQERHSRIFQCFAVNKELGETKVESHVLSILYPPDPPTILGFTKGRSIRAGETQKVTCASTGGNPLPALKWFREDEEVKSVSTTSGNVVSSEVTIETKERDNGVEYRCEASNSASTKPLISEIKLTVHFPPSGVTIKVKPPKQKAGGKVNLICESASSNPASLITWWRNGFLLQGSPSGIFDAPHGGKSTRNLLQLNVTSEDDGSRYTCQAMNEVLERSVHSTVTLNITYKPEFYKLQKEIYDIVEGNSTFINLTARGNPNFITYNWVKDGKPVVDIQVDRELNNFKCSGVCSQGPILRITNVTRTNSGRYKCEATNEEGTSETTIILNVLYPATISKVTQVTMVEQSTNAYLECVAGANPLTDNMIFWRRLDFDMNRTKHYLENGHSFLTIYNVSQEDSGAFQCVADNGIGPKHLKESYLVVKHKPIIDKSSPLLKAASEKGETAKLICRGNGAPNITFTWSHEGATVSGSIRPVKYFTGVSKLDLITWESILYVKDVKNHDYGVYECVARNDLGFDSVKITLNSTSQPDPPIGMKVLNVDHNTAMLKWNPGFDGGLPQAYRIRYKENGYEAYQYADVHPPNATVYNLTGLGVGMDYTLSIQAFNEMGASEFTTDIVKVKTSSEVPDAETERAITKVLSEKGELPRIIIVSVSIVGTFLLALNVVLVICFVRRRRKKRLEEVLRRLATFCQKESDQTSSKAATIEMYAPSSYNDTVNGETMSSTSEKSEGYSDGPSTGEYSEEPVKPVLAKYLLDQDRDSYIPDGTSPHSSPYGRYPPEGSIQSSLDTQPELSHRHLYETEEEFYVDALRRNAFNQKLGEKVSYGRIEYNSPPLPPSRTAASGGEIYNVTADARYVPFTVSRTANNMPVLSTFNPNVPGPSPGVYRDQIPDGITIEEEMPGHLV</sequence>
<feature type="region of interest" description="Disordered" evidence="7">
    <location>
        <begin position="1110"/>
        <end position="1141"/>
    </location>
</feature>
<dbReference type="InterPro" id="IPR013783">
    <property type="entry name" value="Ig-like_fold"/>
</dbReference>
<dbReference type="InterPro" id="IPR003597">
    <property type="entry name" value="Ig_C1-set"/>
</dbReference>
<feature type="domain" description="Ig-like" evidence="10">
    <location>
        <begin position="435"/>
        <end position="524"/>
    </location>
</feature>
<evidence type="ECO:0000313" key="13">
    <source>
        <dbReference type="RefSeq" id="XP_022251357.1"/>
    </source>
</evidence>
<gene>
    <name evidence="13" type="primary">LOC106466744</name>
</gene>
<keyword evidence="6" id="KW-0393">Immunoglobulin domain</keyword>
<feature type="domain" description="Ig-like" evidence="10">
    <location>
        <begin position="825"/>
        <end position="923"/>
    </location>
</feature>
<dbReference type="CDD" id="cd00063">
    <property type="entry name" value="FN3"/>
    <property type="match status" value="1"/>
</dbReference>
<feature type="domain" description="Ig-like" evidence="10">
    <location>
        <begin position="333"/>
        <end position="427"/>
    </location>
</feature>
<feature type="domain" description="Ig-like" evidence="10">
    <location>
        <begin position="128"/>
        <end position="230"/>
    </location>
</feature>
<dbReference type="InterPro" id="IPR003598">
    <property type="entry name" value="Ig_sub2"/>
</dbReference>
<evidence type="ECO:0000313" key="12">
    <source>
        <dbReference type="Proteomes" id="UP000694941"/>
    </source>
</evidence>
<dbReference type="PANTHER" id="PTHR11640">
    <property type="entry name" value="NEPHRIN"/>
    <property type="match status" value="1"/>
</dbReference>
<evidence type="ECO:0000256" key="4">
    <source>
        <dbReference type="ARBA" id="ARBA00023157"/>
    </source>
</evidence>
<feature type="domain" description="Fibronectin type-III" evidence="11">
    <location>
        <begin position="930"/>
        <end position="1023"/>
    </location>
</feature>
<feature type="compositionally biased region" description="Polar residues" evidence="7">
    <location>
        <begin position="1180"/>
        <end position="1189"/>
    </location>
</feature>
<dbReference type="PANTHER" id="PTHR11640:SF136">
    <property type="entry name" value="NEPHRIN"/>
    <property type="match status" value="1"/>
</dbReference>
<evidence type="ECO:0000256" key="2">
    <source>
        <dbReference type="ARBA" id="ARBA00022737"/>
    </source>
</evidence>
<dbReference type="InterPro" id="IPR051275">
    <property type="entry name" value="Cell_adhesion_signaling"/>
</dbReference>
<dbReference type="InterPro" id="IPR013162">
    <property type="entry name" value="CD80_C2-set"/>
</dbReference>
<dbReference type="PROSITE" id="PS00290">
    <property type="entry name" value="IG_MHC"/>
    <property type="match status" value="1"/>
</dbReference>
<feature type="domain" description="Ig-like" evidence="10">
    <location>
        <begin position="26"/>
        <end position="123"/>
    </location>
</feature>
<keyword evidence="8" id="KW-1133">Transmembrane helix</keyword>
<feature type="domain" description="Ig-like" evidence="10">
    <location>
        <begin position="630"/>
        <end position="727"/>
    </location>
</feature>
<dbReference type="SMART" id="SM00060">
    <property type="entry name" value="FN3"/>
    <property type="match status" value="1"/>
</dbReference>
<keyword evidence="2" id="KW-0677">Repeat</keyword>
<feature type="transmembrane region" description="Helical" evidence="8">
    <location>
        <begin position="1046"/>
        <end position="1070"/>
    </location>
</feature>
<evidence type="ECO:0000256" key="8">
    <source>
        <dbReference type="SAM" id="Phobius"/>
    </source>
</evidence>
<dbReference type="InterPro" id="IPR007110">
    <property type="entry name" value="Ig-like_dom"/>
</dbReference>
<dbReference type="Pfam" id="PF13927">
    <property type="entry name" value="Ig_3"/>
    <property type="match status" value="6"/>
</dbReference>
<keyword evidence="8" id="KW-0812">Transmembrane</keyword>
<dbReference type="InterPro" id="IPR036116">
    <property type="entry name" value="FN3_sf"/>
</dbReference>
<evidence type="ECO:0000256" key="7">
    <source>
        <dbReference type="SAM" id="MobiDB-lite"/>
    </source>
</evidence>
<dbReference type="Proteomes" id="UP000694941">
    <property type="component" value="Unplaced"/>
</dbReference>
<keyword evidence="3 8" id="KW-0472">Membrane</keyword>
<dbReference type="SUPFAM" id="SSF49265">
    <property type="entry name" value="Fibronectin type III"/>
    <property type="match status" value="1"/>
</dbReference>
<dbReference type="GeneID" id="106466744"/>
<evidence type="ECO:0000256" key="1">
    <source>
        <dbReference type="ARBA" id="ARBA00004479"/>
    </source>
</evidence>
<dbReference type="InterPro" id="IPR003006">
    <property type="entry name" value="Ig/MHC_CS"/>
</dbReference>
<dbReference type="InterPro" id="IPR003599">
    <property type="entry name" value="Ig_sub"/>
</dbReference>
<name>A0ABM1T651_LIMPO</name>
<dbReference type="Gene3D" id="2.60.40.10">
    <property type="entry name" value="Immunoglobulins"/>
    <property type="match status" value="10"/>
</dbReference>
<evidence type="ECO:0000256" key="3">
    <source>
        <dbReference type="ARBA" id="ARBA00023136"/>
    </source>
</evidence>
<dbReference type="PROSITE" id="PS50853">
    <property type="entry name" value="FN3"/>
    <property type="match status" value="1"/>
</dbReference>
<evidence type="ECO:0000256" key="5">
    <source>
        <dbReference type="ARBA" id="ARBA00023180"/>
    </source>
</evidence>
<dbReference type="Pfam" id="PF07679">
    <property type="entry name" value="I-set"/>
    <property type="match status" value="1"/>
</dbReference>
<dbReference type="Pfam" id="PF00041">
    <property type="entry name" value="fn3"/>
    <property type="match status" value="1"/>
</dbReference>